<evidence type="ECO:0000313" key="2">
    <source>
        <dbReference type="EMBL" id="QOS67856.1"/>
    </source>
</evidence>
<dbReference type="InterPro" id="IPR025736">
    <property type="entry name" value="PucR_C-HTH_dom"/>
</dbReference>
<evidence type="ECO:0000313" key="3">
    <source>
        <dbReference type="Proteomes" id="UP000478463"/>
    </source>
</evidence>
<name>A0A6L7IPE4_9ACTN</name>
<dbReference type="RefSeq" id="WP_160941323.1">
    <property type="nucleotide sequence ID" value="NZ_CP063310.1"/>
</dbReference>
<dbReference type="InterPro" id="IPR042070">
    <property type="entry name" value="PucR_C-HTH_sf"/>
</dbReference>
<dbReference type="KEGG" id="egd:GS424_015335"/>
<evidence type="ECO:0000259" key="1">
    <source>
        <dbReference type="Pfam" id="PF13556"/>
    </source>
</evidence>
<dbReference type="AlphaFoldDB" id="A0A6L7IPE4"/>
<dbReference type="Gene3D" id="1.10.10.2840">
    <property type="entry name" value="PucR C-terminal helix-turn-helix domain"/>
    <property type="match status" value="1"/>
</dbReference>
<dbReference type="Pfam" id="PF13556">
    <property type="entry name" value="HTH_30"/>
    <property type="match status" value="1"/>
</dbReference>
<proteinExistence type="predicted"/>
<dbReference type="EMBL" id="CP063310">
    <property type="protein sequence ID" value="QOS67856.1"/>
    <property type="molecule type" value="Genomic_DNA"/>
</dbReference>
<feature type="domain" description="PucR C-terminal helix-turn-helix" evidence="1">
    <location>
        <begin position="324"/>
        <end position="365"/>
    </location>
</feature>
<dbReference type="InterPro" id="IPR051448">
    <property type="entry name" value="CdaR-like_regulators"/>
</dbReference>
<dbReference type="Proteomes" id="UP000478463">
    <property type="component" value="Chromosome"/>
</dbReference>
<dbReference type="PANTHER" id="PTHR33744:SF17">
    <property type="entry name" value="CONSERVED PROTEIN"/>
    <property type="match status" value="1"/>
</dbReference>
<gene>
    <name evidence="2" type="ORF">GS424_015335</name>
</gene>
<organism evidence="2 3">
    <name type="scientific">Eggerthella guodeyinii</name>
    <dbReference type="NCBI Taxonomy" id="2690837"/>
    <lineage>
        <taxon>Bacteria</taxon>
        <taxon>Bacillati</taxon>
        <taxon>Actinomycetota</taxon>
        <taxon>Coriobacteriia</taxon>
        <taxon>Eggerthellales</taxon>
        <taxon>Eggerthellaceae</taxon>
        <taxon>Eggerthella</taxon>
    </lineage>
</organism>
<accession>A0A6L7IPE4</accession>
<dbReference type="PANTHER" id="PTHR33744">
    <property type="entry name" value="CARBOHYDRATE DIACID REGULATOR"/>
    <property type="match status" value="1"/>
</dbReference>
<sequence length="391" mass="42373">MITVADILALPAFEQVQPITQCVGAGAREVRNVGILDCAPDKDDGYASYIPGEFIVTNLGFARDDPELSERSLLVLIARGVSGIALKKVYRPIVSECVVAAAEEAGVPLYLYDGGYHEVVAYQALDLIRRDAEESDKGRILDELLSGHDPQATRGALYELAGTTGSTVQCVAAAPRALDECSLYATLDALSAVLADFKRDWEVVDATFVFRYHGALLAFVSYAQPPAGVRSRSEGDLVARMRTAGSVSLGVGEETPLSDGDMSVREALAALKTAQIENEDVVTWADLHHDAFRAAACEGRLFWRTAALHRALLEEYDDAHGTELAATAEAVARAYGDLRLAAEALHQHPNTVRYRLRKAKDVLGMADSPDREFTFLLGLVYLDHTNPLLQP</sequence>
<reference evidence="2 3" key="1">
    <citation type="submission" date="2020-10" db="EMBL/GenBank/DDBJ databases">
        <title>Eggerthella sp. nov., isolated from human feces.</title>
        <authorList>
            <person name="Yajun G."/>
        </authorList>
    </citation>
    <scope>NUCLEOTIDE SEQUENCE [LARGE SCALE GENOMIC DNA]</scope>
    <source>
        <strain evidence="2 3">HF-1101</strain>
    </source>
</reference>
<protein>
    <submittedName>
        <fullName evidence="2">Helix-turn-helix domain-containing protein</fullName>
    </submittedName>
</protein>